<evidence type="ECO:0000313" key="10">
    <source>
        <dbReference type="Proteomes" id="UP000076502"/>
    </source>
</evidence>
<evidence type="ECO:0000256" key="3">
    <source>
        <dbReference type="ARBA" id="ARBA00012646"/>
    </source>
</evidence>
<evidence type="ECO:0000256" key="5">
    <source>
        <dbReference type="ARBA" id="ARBA00022801"/>
    </source>
</evidence>
<dbReference type="Pfam" id="PF00328">
    <property type="entry name" value="His_Phos_2"/>
    <property type="match status" value="1"/>
</dbReference>
<dbReference type="InterPro" id="IPR029033">
    <property type="entry name" value="His_PPase_superfam"/>
</dbReference>
<keyword evidence="5" id="KW-0378">Hydrolase</keyword>
<dbReference type="STRING" id="178035.A0A154PQI5"/>
<keyword evidence="7" id="KW-0325">Glycoprotein</keyword>
<dbReference type="OrthoDB" id="10257284at2759"/>
<evidence type="ECO:0000256" key="4">
    <source>
        <dbReference type="ARBA" id="ARBA00022729"/>
    </source>
</evidence>
<dbReference type="PANTHER" id="PTHR11567">
    <property type="entry name" value="ACID PHOSPHATASE-RELATED"/>
    <property type="match status" value="1"/>
</dbReference>
<dbReference type="EMBL" id="KQ435041">
    <property type="protein sequence ID" value="KZC14176.1"/>
    <property type="molecule type" value="Genomic_DNA"/>
</dbReference>
<dbReference type="AlphaFoldDB" id="A0A154PQI5"/>
<feature type="signal peptide" evidence="8">
    <location>
        <begin position="1"/>
        <end position="24"/>
    </location>
</feature>
<dbReference type="GO" id="GO:0003993">
    <property type="term" value="F:acid phosphatase activity"/>
    <property type="evidence" value="ECO:0007669"/>
    <property type="project" value="UniProtKB-EC"/>
</dbReference>
<keyword evidence="10" id="KW-1185">Reference proteome</keyword>
<accession>A0A154PQI5</accession>
<dbReference type="InterPro" id="IPR033379">
    <property type="entry name" value="Acid_Pase_AS"/>
</dbReference>
<name>A0A154PQI5_DUFNO</name>
<feature type="chain" id="PRO_5007599723" description="acid phosphatase" evidence="8">
    <location>
        <begin position="25"/>
        <end position="384"/>
    </location>
</feature>
<evidence type="ECO:0000256" key="8">
    <source>
        <dbReference type="SAM" id="SignalP"/>
    </source>
</evidence>
<dbReference type="CDD" id="cd07061">
    <property type="entry name" value="HP_HAP_like"/>
    <property type="match status" value="1"/>
</dbReference>
<dbReference type="Gene3D" id="3.40.50.1240">
    <property type="entry name" value="Phosphoglycerate mutase-like"/>
    <property type="match status" value="1"/>
</dbReference>
<dbReference type="PANTHER" id="PTHR11567:SF211">
    <property type="entry name" value="PROSTATIC ACID PHOSPHATASE"/>
    <property type="match status" value="1"/>
</dbReference>
<keyword evidence="6" id="KW-1015">Disulfide bond</keyword>
<evidence type="ECO:0000256" key="1">
    <source>
        <dbReference type="ARBA" id="ARBA00000032"/>
    </source>
</evidence>
<sequence length="384" mass="45221">MAYIKLVLTVLVFVLGLFQHSTKAELRVELLQVLLRHGERTPREKELWPNDPYSVSTYEPWGLGQMTNLGKMREYRIGEMLRERYDKFLGSIYHPSDVYARSTDLDRTKMSLQLVLAALYPPNSPQIWNVNMPWMPIPMHYMPEKVDNLMKPDFSPIYLGALKKVRKSEEVLKKVSVYKDLFKFLSETTGLNITKTNQAYEIYNLLVSQKSMNLVLPKWCTDEVYKKIQGIVKLEYEIRSYTPQMRRLNGGPLIKTFIENMKLNEERRKPRKIYLYSGHETNVAGFVRAHNFTEPELPNYGTAIILEKLRDKAGEQFVRMLLWTGITEELIPYKFDECDEICPIEKYLKLVKDVIPSADEMNHMWDHISKEELQKLYEEKNNFN</sequence>
<protein>
    <recommendedName>
        <fullName evidence="3">acid phosphatase</fullName>
        <ecNumber evidence="3">3.1.3.2</ecNumber>
    </recommendedName>
</protein>
<dbReference type="EC" id="3.1.3.2" evidence="3"/>
<proteinExistence type="inferred from homology"/>
<comment type="catalytic activity">
    <reaction evidence="1">
        <text>a phosphate monoester + H2O = an alcohol + phosphate</text>
        <dbReference type="Rhea" id="RHEA:15017"/>
        <dbReference type="ChEBI" id="CHEBI:15377"/>
        <dbReference type="ChEBI" id="CHEBI:30879"/>
        <dbReference type="ChEBI" id="CHEBI:43474"/>
        <dbReference type="ChEBI" id="CHEBI:67140"/>
        <dbReference type="EC" id="3.1.3.2"/>
    </reaction>
</comment>
<evidence type="ECO:0000256" key="7">
    <source>
        <dbReference type="ARBA" id="ARBA00023180"/>
    </source>
</evidence>
<dbReference type="InterPro" id="IPR050645">
    <property type="entry name" value="Histidine_acid_phosphatase"/>
</dbReference>
<dbReference type="Proteomes" id="UP000076502">
    <property type="component" value="Unassembled WGS sequence"/>
</dbReference>
<evidence type="ECO:0000256" key="6">
    <source>
        <dbReference type="ARBA" id="ARBA00023157"/>
    </source>
</evidence>
<evidence type="ECO:0000256" key="2">
    <source>
        <dbReference type="ARBA" id="ARBA00005375"/>
    </source>
</evidence>
<reference evidence="9 10" key="1">
    <citation type="submission" date="2015-07" db="EMBL/GenBank/DDBJ databases">
        <title>The genome of Dufourea novaeangliae.</title>
        <authorList>
            <person name="Pan H."/>
            <person name="Kapheim K."/>
        </authorList>
    </citation>
    <scope>NUCLEOTIDE SEQUENCE [LARGE SCALE GENOMIC DNA]</scope>
    <source>
        <strain evidence="9">0120121106</strain>
        <tissue evidence="9">Whole body</tissue>
    </source>
</reference>
<dbReference type="SUPFAM" id="SSF53254">
    <property type="entry name" value="Phosphoglycerate mutase-like"/>
    <property type="match status" value="1"/>
</dbReference>
<dbReference type="InterPro" id="IPR000560">
    <property type="entry name" value="His_Pase_clade-2"/>
</dbReference>
<gene>
    <name evidence="9" type="ORF">WN55_06552</name>
</gene>
<evidence type="ECO:0000313" key="9">
    <source>
        <dbReference type="EMBL" id="KZC14176.1"/>
    </source>
</evidence>
<dbReference type="PROSITE" id="PS00616">
    <property type="entry name" value="HIS_ACID_PHOSPHAT_1"/>
    <property type="match status" value="1"/>
</dbReference>
<organism evidence="9 10">
    <name type="scientific">Dufourea novaeangliae</name>
    <name type="common">Sweat bee</name>
    <dbReference type="NCBI Taxonomy" id="178035"/>
    <lineage>
        <taxon>Eukaryota</taxon>
        <taxon>Metazoa</taxon>
        <taxon>Ecdysozoa</taxon>
        <taxon>Arthropoda</taxon>
        <taxon>Hexapoda</taxon>
        <taxon>Insecta</taxon>
        <taxon>Pterygota</taxon>
        <taxon>Neoptera</taxon>
        <taxon>Endopterygota</taxon>
        <taxon>Hymenoptera</taxon>
        <taxon>Apocrita</taxon>
        <taxon>Aculeata</taxon>
        <taxon>Apoidea</taxon>
        <taxon>Anthophila</taxon>
        <taxon>Halictidae</taxon>
        <taxon>Rophitinae</taxon>
        <taxon>Dufourea</taxon>
    </lineage>
</organism>
<comment type="similarity">
    <text evidence="2">Belongs to the histidine acid phosphatase family.</text>
</comment>
<keyword evidence="4 8" id="KW-0732">Signal</keyword>